<feature type="region of interest" description="Disordered" evidence="1">
    <location>
        <begin position="1"/>
        <end position="20"/>
    </location>
</feature>
<reference evidence="3" key="1">
    <citation type="journal article" date="2019" name="Int. J. Syst. Evol. Microbiol.">
        <title>The Global Catalogue of Microorganisms (GCM) 10K type strain sequencing project: providing services to taxonomists for standard genome sequencing and annotation.</title>
        <authorList>
            <consortium name="The Broad Institute Genomics Platform"/>
            <consortium name="The Broad Institute Genome Sequencing Center for Infectious Disease"/>
            <person name="Wu L."/>
            <person name="Ma J."/>
        </authorList>
    </citation>
    <scope>NUCLEOTIDE SEQUENCE [LARGE SCALE GENOMIC DNA]</scope>
    <source>
        <strain evidence="3">JCM 16114</strain>
    </source>
</reference>
<sequence length="207" mass="21869">MTTQVAVLDPRTSPTTVDLSPDVSARTQLASAGAAAHGVGHLYLNMSVLDDSTALITNLRPIIYKKGVASPTWVAAAGGGGCGDVYERVFHLDLDRLTLTDKGVEGSPDAPGVTRQPRTEPIGKAFSVSKDEPAQIRVDAQACSAFYEWGLQIQYSVNGHEYSEVIGKPADPLRSIGSLNSAIPAYIQETATELTRAGTAKKAPQCD</sequence>
<accession>A0ABP5PLE4</accession>
<evidence type="ECO:0000256" key="1">
    <source>
        <dbReference type="SAM" id="MobiDB-lite"/>
    </source>
</evidence>
<keyword evidence="3" id="KW-1185">Reference proteome</keyword>
<organism evidence="2 3">
    <name type="scientific">Nonomuraea monospora</name>
    <dbReference type="NCBI Taxonomy" id="568818"/>
    <lineage>
        <taxon>Bacteria</taxon>
        <taxon>Bacillati</taxon>
        <taxon>Actinomycetota</taxon>
        <taxon>Actinomycetes</taxon>
        <taxon>Streptosporangiales</taxon>
        <taxon>Streptosporangiaceae</taxon>
        <taxon>Nonomuraea</taxon>
    </lineage>
</organism>
<name>A0ABP5PLE4_9ACTN</name>
<comment type="caution">
    <text evidence="2">The sequence shown here is derived from an EMBL/GenBank/DDBJ whole genome shotgun (WGS) entry which is preliminary data.</text>
</comment>
<dbReference type="Proteomes" id="UP001499843">
    <property type="component" value="Unassembled WGS sequence"/>
</dbReference>
<proteinExistence type="predicted"/>
<protein>
    <submittedName>
        <fullName evidence="2">Uncharacterized protein</fullName>
    </submittedName>
</protein>
<dbReference type="EMBL" id="BAAAQX010000025">
    <property type="protein sequence ID" value="GAA2212319.1"/>
    <property type="molecule type" value="Genomic_DNA"/>
</dbReference>
<gene>
    <name evidence="2" type="ORF">GCM10009850_077810</name>
</gene>
<evidence type="ECO:0000313" key="3">
    <source>
        <dbReference type="Proteomes" id="UP001499843"/>
    </source>
</evidence>
<evidence type="ECO:0000313" key="2">
    <source>
        <dbReference type="EMBL" id="GAA2212319.1"/>
    </source>
</evidence>